<gene>
    <name evidence="1" type="ORF">MENT_LOCUS28127</name>
</gene>
<dbReference type="InterPro" id="IPR036047">
    <property type="entry name" value="F-box-like_dom_sf"/>
</dbReference>
<proteinExistence type="predicted"/>
<comment type="caution">
    <text evidence="1">The sequence shown here is derived from an EMBL/GenBank/DDBJ whole genome shotgun (WGS) entry which is preliminary data.</text>
</comment>
<dbReference type="EMBL" id="CAJEWN010000273">
    <property type="protein sequence ID" value="CAD2176327.1"/>
    <property type="molecule type" value="Genomic_DNA"/>
</dbReference>
<evidence type="ECO:0000313" key="2">
    <source>
        <dbReference type="Proteomes" id="UP000580250"/>
    </source>
</evidence>
<protein>
    <submittedName>
        <fullName evidence="1">Uncharacterized protein</fullName>
    </submittedName>
</protein>
<dbReference type="Proteomes" id="UP000580250">
    <property type="component" value="Unassembled WGS sequence"/>
</dbReference>
<name>A0A6V7VMY4_MELEN</name>
<evidence type="ECO:0000313" key="1">
    <source>
        <dbReference type="EMBL" id="CAD2176327.1"/>
    </source>
</evidence>
<organism evidence="1 2">
    <name type="scientific">Meloidogyne enterolobii</name>
    <name type="common">Root-knot nematode worm</name>
    <name type="synonym">Meloidogyne mayaguensis</name>
    <dbReference type="NCBI Taxonomy" id="390850"/>
    <lineage>
        <taxon>Eukaryota</taxon>
        <taxon>Metazoa</taxon>
        <taxon>Ecdysozoa</taxon>
        <taxon>Nematoda</taxon>
        <taxon>Chromadorea</taxon>
        <taxon>Rhabditida</taxon>
        <taxon>Tylenchina</taxon>
        <taxon>Tylenchomorpha</taxon>
        <taxon>Tylenchoidea</taxon>
        <taxon>Meloidogynidae</taxon>
        <taxon>Meloidogyninae</taxon>
        <taxon>Meloidogyne</taxon>
    </lineage>
</organism>
<dbReference type="SUPFAM" id="SSF81383">
    <property type="entry name" value="F-box domain"/>
    <property type="match status" value="1"/>
</dbReference>
<accession>A0A6V7VMY4</accession>
<sequence>MFYFLPTETKLDIFKCLSYKELFSIKQTNLYFRDFIVKYEGELAREKVYTIHFDHTINQFKKDLHRLNKPKSKNFDFPLNEQLEEKLNSKLKYAKVFFPFLWKNGLENPIPFYLPYKNSWNIVSRLSKKVYGITNQRQLQLSSIIKSKEDLKIVYYYLNKVFNCCFEYGYIDEFVFNPELIQLLFGDAIIPKQLYIRRCYLSIVENNIQNLINFTLNHLINSVINVPMLYDQIAEYISTSKDCSKMVPHISINYSNRTSFELSERAEKVEISQIGFTIKYADYEISNIYNPSVRYSFFHVEREFGYFFYVEIYIKKVEVEG</sequence>
<dbReference type="AlphaFoldDB" id="A0A6V7VMY4"/>
<reference evidence="1 2" key="1">
    <citation type="submission" date="2020-08" db="EMBL/GenBank/DDBJ databases">
        <authorList>
            <person name="Koutsovoulos G."/>
            <person name="Danchin GJ E."/>
        </authorList>
    </citation>
    <scope>NUCLEOTIDE SEQUENCE [LARGE SCALE GENOMIC DNA]</scope>
</reference>